<dbReference type="PATRIC" id="fig|1503.3.peg.3004"/>
<evidence type="ECO:0000256" key="7">
    <source>
        <dbReference type="RuleBase" id="RU363032"/>
    </source>
</evidence>
<evidence type="ECO:0000313" key="9">
    <source>
        <dbReference type="EMBL" id="KNF08390.1"/>
    </source>
</evidence>
<name>A0A0L0WAN4_GOTPU</name>
<comment type="subcellular location">
    <subcellularLocation>
        <location evidence="1 7">Cell membrane</location>
        <topology evidence="1 7">Multi-pass membrane protein</topology>
    </subcellularLocation>
</comment>
<evidence type="ECO:0000256" key="1">
    <source>
        <dbReference type="ARBA" id="ARBA00004651"/>
    </source>
</evidence>
<dbReference type="Gene3D" id="1.10.3720.10">
    <property type="entry name" value="MetI-like"/>
    <property type="match status" value="1"/>
</dbReference>
<keyword evidence="10" id="KW-1185">Reference proteome</keyword>
<dbReference type="CDD" id="cd06261">
    <property type="entry name" value="TM_PBP2"/>
    <property type="match status" value="1"/>
</dbReference>
<dbReference type="PANTHER" id="PTHR30151:SF0">
    <property type="entry name" value="ABC TRANSPORTER PERMEASE PROTEIN MJ0413-RELATED"/>
    <property type="match status" value="1"/>
</dbReference>
<feature type="transmembrane region" description="Helical" evidence="7">
    <location>
        <begin position="90"/>
        <end position="109"/>
    </location>
</feature>
<keyword evidence="3" id="KW-1003">Cell membrane</keyword>
<organism evidence="9 10">
    <name type="scientific">Gottschalkia purinilytica</name>
    <name type="common">Clostridium purinilyticum</name>
    <dbReference type="NCBI Taxonomy" id="1503"/>
    <lineage>
        <taxon>Bacteria</taxon>
        <taxon>Bacillati</taxon>
        <taxon>Bacillota</taxon>
        <taxon>Tissierellia</taxon>
        <taxon>Tissierellales</taxon>
        <taxon>Gottschalkiaceae</taxon>
        <taxon>Gottschalkia</taxon>
    </lineage>
</organism>
<keyword evidence="6 7" id="KW-0472">Membrane</keyword>
<sequence length="214" mass="23596">MEESQSKASIYNKSGTLVKSSLLNNPKIFIYKLIFFSLIIFIWYFLAKYYNNDLILPSPYNTGKSLIQSITSKEVITNILITLKRVLTGFLYAFLIGVPIGFLMGYSKIANGVVEGLIHSLRQVPLMAWVPLTIVWFGLGDGPTIFLIAFTGVFPIILNTIDGIQGISKDYYNAAKSMGAGPVSIFKDIIVPATIPNILTGCRIAISNGWMSVI</sequence>
<keyword evidence="5 7" id="KW-1133">Transmembrane helix</keyword>
<dbReference type="InterPro" id="IPR000515">
    <property type="entry name" value="MetI-like"/>
</dbReference>
<evidence type="ECO:0000313" key="10">
    <source>
        <dbReference type="Proteomes" id="UP000037267"/>
    </source>
</evidence>
<dbReference type="Pfam" id="PF00528">
    <property type="entry name" value="BPD_transp_1"/>
    <property type="match status" value="1"/>
</dbReference>
<accession>A0A0L0WAN4</accession>
<comment type="similarity">
    <text evidence="7">Belongs to the binding-protein-dependent transport system permease family.</text>
</comment>
<dbReference type="Proteomes" id="UP000037267">
    <property type="component" value="Unassembled WGS sequence"/>
</dbReference>
<keyword evidence="2 7" id="KW-0813">Transport</keyword>
<evidence type="ECO:0000256" key="6">
    <source>
        <dbReference type="ARBA" id="ARBA00023136"/>
    </source>
</evidence>
<dbReference type="STRING" id="1503.CLPU_7c00180"/>
<protein>
    <submittedName>
        <fullName evidence="9">ABC-type nitrate/sulfonate/bicarbonate transport system, permease component</fullName>
    </submittedName>
</protein>
<dbReference type="PROSITE" id="PS50928">
    <property type="entry name" value="ABC_TM1"/>
    <property type="match status" value="1"/>
</dbReference>
<dbReference type="InterPro" id="IPR035906">
    <property type="entry name" value="MetI-like_sf"/>
</dbReference>
<dbReference type="NCBIfam" id="NF040733">
    <property type="entry name" value="ABC_perm_U"/>
    <property type="match status" value="1"/>
</dbReference>
<evidence type="ECO:0000256" key="2">
    <source>
        <dbReference type="ARBA" id="ARBA00022448"/>
    </source>
</evidence>
<evidence type="ECO:0000256" key="5">
    <source>
        <dbReference type="ARBA" id="ARBA00022989"/>
    </source>
</evidence>
<feature type="transmembrane region" description="Helical" evidence="7">
    <location>
        <begin position="145"/>
        <end position="161"/>
    </location>
</feature>
<proteinExistence type="inferred from homology"/>
<dbReference type="PANTHER" id="PTHR30151">
    <property type="entry name" value="ALKANE SULFONATE ABC TRANSPORTER-RELATED, MEMBRANE SUBUNIT"/>
    <property type="match status" value="1"/>
</dbReference>
<reference evidence="10" key="1">
    <citation type="submission" date="2015-07" db="EMBL/GenBank/DDBJ databases">
        <title>Draft genome sequence of the purine-degrading Gottschalkia purinilyticum DSM 1384 (formerly Clostridium purinilyticum).</title>
        <authorList>
            <person name="Poehlein A."/>
            <person name="Schiel-Bengelsdorf B."/>
            <person name="Bengelsdorf F.R."/>
            <person name="Daniel R."/>
            <person name="Duerre P."/>
        </authorList>
    </citation>
    <scope>NUCLEOTIDE SEQUENCE [LARGE SCALE GENOMIC DNA]</scope>
    <source>
        <strain evidence="10">DSM 1384</strain>
    </source>
</reference>
<dbReference type="EMBL" id="LGSS01000007">
    <property type="protein sequence ID" value="KNF08390.1"/>
    <property type="molecule type" value="Genomic_DNA"/>
</dbReference>
<feature type="domain" description="ABC transmembrane type-1" evidence="8">
    <location>
        <begin position="79"/>
        <end position="214"/>
    </location>
</feature>
<evidence type="ECO:0000259" key="8">
    <source>
        <dbReference type="PROSITE" id="PS50928"/>
    </source>
</evidence>
<feature type="transmembrane region" description="Helical" evidence="7">
    <location>
        <begin position="29"/>
        <end position="46"/>
    </location>
</feature>
<evidence type="ECO:0000256" key="3">
    <source>
        <dbReference type="ARBA" id="ARBA00022475"/>
    </source>
</evidence>
<feature type="transmembrane region" description="Helical" evidence="7">
    <location>
        <begin position="121"/>
        <end position="139"/>
    </location>
</feature>
<dbReference type="GO" id="GO:0005886">
    <property type="term" value="C:plasma membrane"/>
    <property type="evidence" value="ECO:0007669"/>
    <property type="project" value="UniProtKB-SubCell"/>
</dbReference>
<dbReference type="AlphaFoldDB" id="A0A0L0WAN4"/>
<comment type="caution">
    <text evidence="9">The sequence shown here is derived from an EMBL/GenBank/DDBJ whole genome shotgun (WGS) entry which is preliminary data.</text>
</comment>
<gene>
    <name evidence="9" type="ORF">CLPU_7c00180</name>
</gene>
<dbReference type="GO" id="GO:0055085">
    <property type="term" value="P:transmembrane transport"/>
    <property type="evidence" value="ECO:0007669"/>
    <property type="project" value="InterPro"/>
</dbReference>
<keyword evidence="4 7" id="KW-0812">Transmembrane</keyword>
<dbReference type="SUPFAM" id="SSF161098">
    <property type="entry name" value="MetI-like"/>
    <property type="match status" value="1"/>
</dbReference>
<evidence type="ECO:0000256" key="4">
    <source>
        <dbReference type="ARBA" id="ARBA00022692"/>
    </source>
</evidence>